<feature type="region of interest" description="Disordered" evidence="1">
    <location>
        <begin position="180"/>
        <end position="208"/>
    </location>
</feature>
<dbReference type="EMBL" id="MU865996">
    <property type="protein sequence ID" value="KAK4443272.1"/>
    <property type="molecule type" value="Genomic_DNA"/>
</dbReference>
<reference evidence="2" key="2">
    <citation type="submission" date="2023-05" db="EMBL/GenBank/DDBJ databases">
        <authorList>
            <consortium name="Lawrence Berkeley National Laboratory"/>
            <person name="Steindorff A."/>
            <person name="Hensen N."/>
            <person name="Bonometti L."/>
            <person name="Westerberg I."/>
            <person name="Brannstrom I.O."/>
            <person name="Guillou S."/>
            <person name="Cros-Aarteil S."/>
            <person name="Calhoun S."/>
            <person name="Haridas S."/>
            <person name="Kuo A."/>
            <person name="Mondo S."/>
            <person name="Pangilinan J."/>
            <person name="Riley R."/>
            <person name="Labutti K."/>
            <person name="Andreopoulos B."/>
            <person name="Lipzen A."/>
            <person name="Chen C."/>
            <person name="Yanf M."/>
            <person name="Daum C."/>
            <person name="Ng V."/>
            <person name="Clum A."/>
            <person name="Ohm R."/>
            <person name="Martin F."/>
            <person name="Silar P."/>
            <person name="Natvig D."/>
            <person name="Lalanne C."/>
            <person name="Gautier V."/>
            <person name="Ament-Velasquez S.L."/>
            <person name="Kruys A."/>
            <person name="Hutchinson M.I."/>
            <person name="Powell A.J."/>
            <person name="Barry K."/>
            <person name="Miller A.N."/>
            <person name="Grigoriev I.V."/>
            <person name="Debuchy R."/>
            <person name="Gladieux P."/>
            <person name="Thoren M.H."/>
            <person name="Johannesson H."/>
        </authorList>
    </citation>
    <scope>NUCLEOTIDE SEQUENCE</scope>
    <source>
        <strain evidence="2">PSN243</strain>
    </source>
</reference>
<feature type="region of interest" description="Disordered" evidence="1">
    <location>
        <begin position="1"/>
        <end position="30"/>
    </location>
</feature>
<evidence type="ECO:0000313" key="3">
    <source>
        <dbReference type="Proteomes" id="UP001321760"/>
    </source>
</evidence>
<evidence type="ECO:0000313" key="2">
    <source>
        <dbReference type="EMBL" id="KAK4443272.1"/>
    </source>
</evidence>
<keyword evidence="3" id="KW-1185">Reference proteome</keyword>
<comment type="caution">
    <text evidence="2">The sequence shown here is derived from an EMBL/GenBank/DDBJ whole genome shotgun (WGS) entry which is preliminary data.</text>
</comment>
<gene>
    <name evidence="2" type="ORF">QBC34DRAFT_386447</name>
</gene>
<proteinExistence type="predicted"/>
<reference evidence="2" key="1">
    <citation type="journal article" date="2023" name="Mol. Phylogenet. Evol.">
        <title>Genome-scale phylogeny and comparative genomics of the fungal order Sordariales.</title>
        <authorList>
            <person name="Hensen N."/>
            <person name="Bonometti L."/>
            <person name="Westerberg I."/>
            <person name="Brannstrom I.O."/>
            <person name="Guillou S."/>
            <person name="Cros-Aarteil S."/>
            <person name="Calhoun S."/>
            <person name="Haridas S."/>
            <person name="Kuo A."/>
            <person name="Mondo S."/>
            <person name="Pangilinan J."/>
            <person name="Riley R."/>
            <person name="LaButti K."/>
            <person name="Andreopoulos B."/>
            <person name="Lipzen A."/>
            <person name="Chen C."/>
            <person name="Yan M."/>
            <person name="Daum C."/>
            <person name="Ng V."/>
            <person name="Clum A."/>
            <person name="Steindorff A."/>
            <person name="Ohm R.A."/>
            <person name="Martin F."/>
            <person name="Silar P."/>
            <person name="Natvig D.O."/>
            <person name="Lalanne C."/>
            <person name="Gautier V."/>
            <person name="Ament-Velasquez S.L."/>
            <person name="Kruys A."/>
            <person name="Hutchinson M.I."/>
            <person name="Powell A.J."/>
            <person name="Barry K."/>
            <person name="Miller A.N."/>
            <person name="Grigoriev I.V."/>
            <person name="Debuchy R."/>
            <person name="Gladieux P."/>
            <person name="Hiltunen Thoren M."/>
            <person name="Johannesson H."/>
        </authorList>
    </citation>
    <scope>NUCLEOTIDE SEQUENCE</scope>
    <source>
        <strain evidence="2">PSN243</strain>
    </source>
</reference>
<feature type="compositionally biased region" description="Basic and acidic residues" evidence="1">
    <location>
        <begin position="197"/>
        <end position="208"/>
    </location>
</feature>
<organism evidence="2 3">
    <name type="scientific">Podospora aff. communis PSN243</name>
    <dbReference type="NCBI Taxonomy" id="3040156"/>
    <lineage>
        <taxon>Eukaryota</taxon>
        <taxon>Fungi</taxon>
        <taxon>Dikarya</taxon>
        <taxon>Ascomycota</taxon>
        <taxon>Pezizomycotina</taxon>
        <taxon>Sordariomycetes</taxon>
        <taxon>Sordariomycetidae</taxon>
        <taxon>Sordariales</taxon>
        <taxon>Podosporaceae</taxon>
        <taxon>Podospora</taxon>
    </lineage>
</organism>
<feature type="compositionally biased region" description="Polar residues" evidence="1">
    <location>
        <begin position="1"/>
        <end position="11"/>
    </location>
</feature>
<evidence type="ECO:0000256" key="1">
    <source>
        <dbReference type="SAM" id="MobiDB-lite"/>
    </source>
</evidence>
<feature type="compositionally biased region" description="Low complexity" evidence="1">
    <location>
        <begin position="12"/>
        <end position="30"/>
    </location>
</feature>
<sequence>MDPQTSVYQAITSPTLPYTHPSTPTHPNTTATPITPYVTPLITPFLTLSPNHPGPLQNTGYPSYSRIVTKTGTSVPTFPSNPPFAFPSPTIPSNLRKNTLFSASSGSFHSRYHQLDIPVRGSCLDIIRSQNLMRRIRRDDDDVGLGREARGGTVADGDEGAALDDLEVFGVGFVPVGPVPGLEVPGRRGGRRRRRGLGRERWEGGRRR</sequence>
<dbReference type="AlphaFoldDB" id="A0AAV9G779"/>
<name>A0AAV9G779_9PEZI</name>
<protein>
    <submittedName>
        <fullName evidence="2">Uncharacterized protein</fullName>
    </submittedName>
</protein>
<accession>A0AAV9G779</accession>
<dbReference type="Proteomes" id="UP001321760">
    <property type="component" value="Unassembled WGS sequence"/>
</dbReference>